<evidence type="ECO:0000313" key="1">
    <source>
        <dbReference type="EMBL" id="RNA66750.1"/>
    </source>
</evidence>
<protein>
    <submittedName>
        <fullName evidence="1">YtxH domain-containing protein</fullName>
    </submittedName>
</protein>
<keyword evidence="2" id="KW-1185">Reference proteome</keyword>
<organism evidence="1 2">
    <name type="scientific">Alteribacter keqinensis</name>
    <dbReference type="NCBI Taxonomy" id="2483800"/>
    <lineage>
        <taxon>Bacteria</taxon>
        <taxon>Bacillati</taxon>
        <taxon>Bacillota</taxon>
        <taxon>Bacilli</taxon>
        <taxon>Bacillales</taxon>
        <taxon>Bacillaceae</taxon>
        <taxon>Alteribacter</taxon>
    </lineage>
</organism>
<comment type="caution">
    <text evidence="1">The sequence shown here is derived from an EMBL/GenBank/DDBJ whole genome shotgun (WGS) entry which is preliminary data.</text>
</comment>
<dbReference type="AlphaFoldDB" id="A0A3M7TQX9"/>
<reference evidence="1 2" key="1">
    <citation type="submission" date="2018-10" db="EMBL/GenBank/DDBJ databases">
        <title>Bacillus Keqinensis sp. nov., a moderately halophilic bacterium isolated from a saline-alkaline lake.</title>
        <authorList>
            <person name="Wang H."/>
        </authorList>
    </citation>
    <scope>NUCLEOTIDE SEQUENCE [LARGE SCALE GENOMIC DNA]</scope>
    <source>
        <strain evidence="1 2">KQ-3</strain>
    </source>
</reference>
<sequence>MGKGMGIGFVLGSAAAGITALLMAPKSGSAARHELKIRYYEQRKCLERTFEEIKLEASRLESVYDSVKTHVAEEMDAITADAVKAAHEEVHVNSSQKLLPPAEQAF</sequence>
<dbReference type="OrthoDB" id="2156438at2"/>
<name>A0A3M7TQX9_9BACI</name>
<dbReference type="EMBL" id="RHIB01000003">
    <property type="protein sequence ID" value="RNA66750.1"/>
    <property type="molecule type" value="Genomic_DNA"/>
</dbReference>
<proteinExistence type="predicted"/>
<evidence type="ECO:0000313" key="2">
    <source>
        <dbReference type="Proteomes" id="UP000278746"/>
    </source>
</evidence>
<dbReference type="RefSeq" id="WP_122900504.1">
    <property type="nucleotide sequence ID" value="NZ_RHIB01000003.1"/>
</dbReference>
<accession>A0A3M7TQX9</accession>
<dbReference type="Proteomes" id="UP000278746">
    <property type="component" value="Unassembled WGS sequence"/>
</dbReference>
<gene>
    <name evidence="1" type="ORF">EBO34_16180</name>
</gene>